<name>G8TRW9_NIAKG</name>
<dbReference type="AlphaFoldDB" id="G8TRW9"/>
<dbReference type="Proteomes" id="UP000005438">
    <property type="component" value="Chromosome"/>
</dbReference>
<proteinExistence type="predicted"/>
<evidence type="ECO:0000313" key="1">
    <source>
        <dbReference type="EMBL" id="AEW03304.1"/>
    </source>
</evidence>
<accession>G8TRW9</accession>
<sequence length="33" mass="3776">MGNMNPLHYGGDFLFYIVSDLKILLWKVLGYAS</sequence>
<evidence type="ECO:0000313" key="2">
    <source>
        <dbReference type="Proteomes" id="UP000005438"/>
    </source>
</evidence>
<dbReference type="HOGENOM" id="CLU_3382881_0_0_10"/>
<gene>
    <name evidence="1" type="ordered locus">Niako_7083</name>
</gene>
<dbReference type="EMBL" id="CP003178">
    <property type="protein sequence ID" value="AEW03304.1"/>
    <property type="molecule type" value="Genomic_DNA"/>
</dbReference>
<dbReference type="KEGG" id="nko:Niako_7083"/>
<reference evidence="1 2" key="1">
    <citation type="submission" date="2011-12" db="EMBL/GenBank/DDBJ databases">
        <title>The complete genome of Niastella koreensis GR20-10.</title>
        <authorList>
            <consortium name="US DOE Joint Genome Institute (JGI-PGF)"/>
            <person name="Lucas S."/>
            <person name="Han J."/>
            <person name="Lapidus A."/>
            <person name="Bruce D."/>
            <person name="Goodwin L."/>
            <person name="Pitluck S."/>
            <person name="Peters L."/>
            <person name="Kyrpides N."/>
            <person name="Mavromatis K."/>
            <person name="Ivanova N."/>
            <person name="Mikhailova N."/>
            <person name="Davenport K."/>
            <person name="Saunders E."/>
            <person name="Detter J.C."/>
            <person name="Tapia R."/>
            <person name="Han C."/>
            <person name="Land M."/>
            <person name="Hauser L."/>
            <person name="Markowitz V."/>
            <person name="Cheng J.-F."/>
            <person name="Hugenholtz P."/>
            <person name="Woyke T."/>
            <person name="Wu D."/>
            <person name="Tindall B."/>
            <person name="Pomrenke H."/>
            <person name="Brambilla E."/>
            <person name="Klenk H.-P."/>
            <person name="Eisen J.A."/>
        </authorList>
    </citation>
    <scope>NUCLEOTIDE SEQUENCE [LARGE SCALE GENOMIC DNA]</scope>
    <source>
        <strain evidence="2">DSM 17620 / KACC 11465 / NBRC 106392 / GR20-10</strain>
    </source>
</reference>
<organism evidence="1 2">
    <name type="scientific">Niastella koreensis (strain DSM 17620 / KACC 11465 / NBRC 106392 / GR20-10)</name>
    <dbReference type="NCBI Taxonomy" id="700598"/>
    <lineage>
        <taxon>Bacteria</taxon>
        <taxon>Pseudomonadati</taxon>
        <taxon>Bacteroidota</taxon>
        <taxon>Chitinophagia</taxon>
        <taxon>Chitinophagales</taxon>
        <taxon>Chitinophagaceae</taxon>
        <taxon>Niastella</taxon>
    </lineage>
</organism>
<protein>
    <submittedName>
        <fullName evidence="1">Uncharacterized protein</fullName>
    </submittedName>
</protein>